<proteinExistence type="predicted"/>
<reference evidence="2" key="1">
    <citation type="journal article" date="2014" name="Science">
        <title>Ancient hybridizations among the ancestral genomes of bread wheat.</title>
        <authorList>
            <consortium name="International Wheat Genome Sequencing Consortium,"/>
            <person name="Marcussen T."/>
            <person name="Sandve S.R."/>
            <person name="Heier L."/>
            <person name="Spannagl M."/>
            <person name="Pfeifer M."/>
            <person name="Jakobsen K.S."/>
            <person name="Wulff B.B."/>
            <person name="Steuernagel B."/>
            <person name="Mayer K.F."/>
            <person name="Olsen O.A."/>
        </authorList>
    </citation>
    <scope>NUCLEOTIDE SEQUENCE [LARGE SCALE GENOMIC DNA]</scope>
    <source>
        <strain evidence="2">cv. AL8/78</strain>
    </source>
</reference>
<reference evidence="2" key="2">
    <citation type="journal article" date="2017" name="Nat. Plants">
        <title>The Aegilops tauschii genome reveals multiple impacts of transposons.</title>
        <authorList>
            <person name="Zhao G."/>
            <person name="Zou C."/>
            <person name="Li K."/>
            <person name="Wang K."/>
            <person name="Li T."/>
            <person name="Gao L."/>
            <person name="Zhang X."/>
            <person name="Wang H."/>
            <person name="Yang Z."/>
            <person name="Liu X."/>
            <person name="Jiang W."/>
            <person name="Mao L."/>
            <person name="Kong X."/>
            <person name="Jiao Y."/>
            <person name="Jia J."/>
        </authorList>
    </citation>
    <scope>NUCLEOTIDE SEQUENCE [LARGE SCALE GENOMIC DNA]</scope>
    <source>
        <strain evidence="2">cv. AL8/78</strain>
    </source>
</reference>
<dbReference type="Gramene" id="AET7Gv20819400.26">
    <property type="protein sequence ID" value="AET7Gv20819400.26"/>
    <property type="gene ID" value="AET7Gv20819400"/>
</dbReference>
<reference evidence="1" key="4">
    <citation type="submission" date="2019-03" db="UniProtKB">
        <authorList>
            <consortium name="EnsemblPlants"/>
        </authorList>
    </citation>
    <scope>IDENTIFICATION</scope>
</reference>
<organism evidence="1 2">
    <name type="scientific">Aegilops tauschii subsp. strangulata</name>
    <name type="common">Goatgrass</name>
    <dbReference type="NCBI Taxonomy" id="200361"/>
    <lineage>
        <taxon>Eukaryota</taxon>
        <taxon>Viridiplantae</taxon>
        <taxon>Streptophyta</taxon>
        <taxon>Embryophyta</taxon>
        <taxon>Tracheophyta</taxon>
        <taxon>Spermatophyta</taxon>
        <taxon>Magnoliopsida</taxon>
        <taxon>Liliopsida</taxon>
        <taxon>Poales</taxon>
        <taxon>Poaceae</taxon>
        <taxon>BOP clade</taxon>
        <taxon>Pooideae</taxon>
        <taxon>Triticodae</taxon>
        <taxon>Triticeae</taxon>
        <taxon>Triticinae</taxon>
        <taxon>Aegilops</taxon>
    </lineage>
</organism>
<name>A0A453S597_AEGTS</name>
<protein>
    <submittedName>
        <fullName evidence="1">Uncharacterized protein</fullName>
    </submittedName>
</protein>
<dbReference type="AlphaFoldDB" id="A0A453S597"/>
<evidence type="ECO:0000313" key="1">
    <source>
        <dbReference type="EnsemblPlants" id="AET7Gv20819400.27"/>
    </source>
</evidence>
<evidence type="ECO:0000313" key="2">
    <source>
        <dbReference type="Proteomes" id="UP000015105"/>
    </source>
</evidence>
<dbReference type="Gramene" id="AET7Gv20819400.27">
    <property type="protein sequence ID" value="AET7Gv20819400.27"/>
    <property type="gene ID" value="AET7Gv20819400"/>
</dbReference>
<sequence>SCFLTGHVVPHMLPAKPDIHALNCWRPSG</sequence>
<reference evidence="1" key="5">
    <citation type="journal article" date="2021" name="G3 (Bethesda)">
        <title>Aegilops tauschii genome assembly Aet v5.0 features greater sequence contiguity and improved annotation.</title>
        <authorList>
            <person name="Wang L."/>
            <person name="Zhu T."/>
            <person name="Rodriguez J.C."/>
            <person name="Deal K.R."/>
            <person name="Dubcovsky J."/>
            <person name="McGuire P.E."/>
            <person name="Lux T."/>
            <person name="Spannagl M."/>
            <person name="Mayer K.F.X."/>
            <person name="Baldrich P."/>
            <person name="Meyers B.C."/>
            <person name="Huo N."/>
            <person name="Gu Y.Q."/>
            <person name="Zhou H."/>
            <person name="Devos K.M."/>
            <person name="Bennetzen J.L."/>
            <person name="Unver T."/>
            <person name="Budak H."/>
            <person name="Gulick P.J."/>
            <person name="Galiba G."/>
            <person name="Kalapos B."/>
            <person name="Nelson D.R."/>
            <person name="Li P."/>
            <person name="You F.M."/>
            <person name="Luo M.C."/>
            <person name="Dvorak J."/>
        </authorList>
    </citation>
    <scope>NUCLEOTIDE SEQUENCE [LARGE SCALE GENOMIC DNA]</scope>
    <source>
        <strain evidence="1">cv. AL8/78</strain>
    </source>
</reference>
<keyword evidence="2" id="KW-1185">Reference proteome</keyword>
<reference evidence="1" key="3">
    <citation type="journal article" date="2017" name="Nature">
        <title>Genome sequence of the progenitor of the wheat D genome Aegilops tauschii.</title>
        <authorList>
            <person name="Luo M.C."/>
            <person name="Gu Y.Q."/>
            <person name="Puiu D."/>
            <person name="Wang H."/>
            <person name="Twardziok S.O."/>
            <person name="Deal K.R."/>
            <person name="Huo N."/>
            <person name="Zhu T."/>
            <person name="Wang L."/>
            <person name="Wang Y."/>
            <person name="McGuire P.E."/>
            <person name="Liu S."/>
            <person name="Long H."/>
            <person name="Ramasamy R.K."/>
            <person name="Rodriguez J.C."/>
            <person name="Van S.L."/>
            <person name="Yuan L."/>
            <person name="Wang Z."/>
            <person name="Xia Z."/>
            <person name="Xiao L."/>
            <person name="Anderson O.D."/>
            <person name="Ouyang S."/>
            <person name="Liang Y."/>
            <person name="Zimin A.V."/>
            <person name="Pertea G."/>
            <person name="Qi P."/>
            <person name="Bennetzen J.L."/>
            <person name="Dai X."/>
            <person name="Dawson M.W."/>
            <person name="Muller H.G."/>
            <person name="Kugler K."/>
            <person name="Rivarola-Duarte L."/>
            <person name="Spannagl M."/>
            <person name="Mayer K.F.X."/>
            <person name="Lu F.H."/>
            <person name="Bevan M.W."/>
            <person name="Leroy P."/>
            <person name="Li P."/>
            <person name="You F.M."/>
            <person name="Sun Q."/>
            <person name="Liu Z."/>
            <person name="Lyons E."/>
            <person name="Wicker T."/>
            <person name="Salzberg S.L."/>
            <person name="Devos K.M."/>
            <person name="Dvorak J."/>
        </authorList>
    </citation>
    <scope>NUCLEOTIDE SEQUENCE [LARGE SCALE GENOMIC DNA]</scope>
    <source>
        <strain evidence="1">cv. AL8/78</strain>
    </source>
</reference>
<dbReference type="Proteomes" id="UP000015105">
    <property type="component" value="Chromosome 7D"/>
</dbReference>
<dbReference type="EnsemblPlants" id="AET7Gv20819400.26">
    <property type="protein sequence ID" value="AET7Gv20819400.26"/>
    <property type="gene ID" value="AET7Gv20819400"/>
</dbReference>
<accession>A0A453S597</accession>
<dbReference type="EnsemblPlants" id="AET7Gv20819400.27">
    <property type="protein sequence ID" value="AET7Gv20819400.27"/>
    <property type="gene ID" value="AET7Gv20819400"/>
</dbReference>